<dbReference type="AlphaFoldDB" id="A0A0A9CJJ9"/>
<name>A0A0A9CJJ9_ARUDO</name>
<organism evidence="1">
    <name type="scientific">Arundo donax</name>
    <name type="common">Giant reed</name>
    <name type="synonym">Donax arundinaceus</name>
    <dbReference type="NCBI Taxonomy" id="35708"/>
    <lineage>
        <taxon>Eukaryota</taxon>
        <taxon>Viridiplantae</taxon>
        <taxon>Streptophyta</taxon>
        <taxon>Embryophyta</taxon>
        <taxon>Tracheophyta</taxon>
        <taxon>Spermatophyta</taxon>
        <taxon>Magnoliopsida</taxon>
        <taxon>Liliopsida</taxon>
        <taxon>Poales</taxon>
        <taxon>Poaceae</taxon>
        <taxon>PACMAD clade</taxon>
        <taxon>Arundinoideae</taxon>
        <taxon>Arundineae</taxon>
        <taxon>Arundo</taxon>
    </lineage>
</organism>
<reference evidence="1" key="1">
    <citation type="submission" date="2014-09" db="EMBL/GenBank/DDBJ databases">
        <authorList>
            <person name="Magalhaes I.L.F."/>
            <person name="Oliveira U."/>
            <person name="Santos F.R."/>
            <person name="Vidigal T.H.D.A."/>
            <person name="Brescovit A.D."/>
            <person name="Santos A.J."/>
        </authorList>
    </citation>
    <scope>NUCLEOTIDE SEQUENCE</scope>
    <source>
        <tissue evidence="1">Shoot tissue taken approximately 20 cm above the soil surface</tissue>
    </source>
</reference>
<reference evidence="1" key="2">
    <citation type="journal article" date="2015" name="Data Brief">
        <title>Shoot transcriptome of the giant reed, Arundo donax.</title>
        <authorList>
            <person name="Barrero R.A."/>
            <person name="Guerrero F.D."/>
            <person name="Moolhuijzen P."/>
            <person name="Goolsby J.A."/>
            <person name="Tidwell J."/>
            <person name="Bellgard S.E."/>
            <person name="Bellgard M.I."/>
        </authorList>
    </citation>
    <scope>NUCLEOTIDE SEQUENCE</scope>
    <source>
        <tissue evidence="1">Shoot tissue taken approximately 20 cm above the soil surface</tissue>
    </source>
</reference>
<dbReference type="EMBL" id="GBRH01226203">
    <property type="protein sequence ID" value="JAD71692.1"/>
    <property type="molecule type" value="Transcribed_RNA"/>
</dbReference>
<proteinExistence type="predicted"/>
<sequence>MSMNLSPFYWDDYLAGRVSARMAAIDWYMIRISEWKNKINSDFNF</sequence>
<accession>A0A0A9CJJ9</accession>
<protein>
    <submittedName>
        <fullName evidence="1">Uncharacterized protein</fullName>
    </submittedName>
</protein>
<evidence type="ECO:0000313" key="1">
    <source>
        <dbReference type="EMBL" id="JAD71692.1"/>
    </source>
</evidence>